<keyword evidence="3" id="KW-0378">Hydrolase</keyword>
<feature type="compositionally biased region" description="Basic and acidic residues" evidence="6">
    <location>
        <begin position="163"/>
        <end position="175"/>
    </location>
</feature>
<keyword evidence="1" id="KW-0963">Cytoplasm</keyword>
<evidence type="ECO:0000256" key="6">
    <source>
        <dbReference type="SAM" id="MobiDB-lite"/>
    </source>
</evidence>
<dbReference type="GO" id="GO:0005525">
    <property type="term" value="F:GTP binding"/>
    <property type="evidence" value="ECO:0007669"/>
    <property type="project" value="UniProtKB-KW"/>
</dbReference>
<dbReference type="Gene3D" id="3.40.50.300">
    <property type="entry name" value="P-loop containing nucleotide triphosphate hydrolases"/>
    <property type="match status" value="2"/>
</dbReference>
<feature type="coiled-coil region" evidence="5">
    <location>
        <begin position="540"/>
        <end position="578"/>
    </location>
</feature>
<evidence type="ECO:0000256" key="5">
    <source>
        <dbReference type="SAM" id="Coils"/>
    </source>
</evidence>
<feature type="compositionally biased region" description="Low complexity" evidence="6">
    <location>
        <begin position="178"/>
        <end position="194"/>
    </location>
</feature>
<dbReference type="AlphaFoldDB" id="A0A6V7S8G6"/>
<dbReference type="InterPro" id="IPR043358">
    <property type="entry name" value="GNL1-like"/>
</dbReference>
<feature type="compositionally biased region" description="Basic and acidic residues" evidence="6">
    <location>
        <begin position="236"/>
        <end position="246"/>
    </location>
</feature>
<evidence type="ECO:0000313" key="8">
    <source>
        <dbReference type="EMBL" id="CAD2093292.1"/>
    </source>
</evidence>
<sequence length="880" mass="102617">MAGNSKKSKPKKQKNCMGRSLMYNKLKQKEKSDLILYSKIGYENEGNKNVSKQISVLNKSSIDDYLDNQLAISNVQVSKVFIQKNEIKEKKNTKPQSDKYRSDIQNIVLPIPGRPFFFNHEEKLNINLKKQADIKKRKTKRDIKHITFLMKGKHLMPINGKTSHAEHKPKPRVDSETPSNSNQPQPDQQPAQEPGNDVDEGVMEEVDEIDNVSEEEEINEVDNVDEEEEVNEVDSDTEKENETETDGKYKLKYMRAYEQLHKKYEKKVIKTELNKDKLERYELEHFVDWRKLLSRVEEKEGYIVTPYEKNIEYWKQLWRVIEKSHILFYIIDARNPLFFYSKGLEMYTKRVDKRKEFIVILNKSDFLTYEERKVWAKYFDERKIQFIFFSALRELYHQNQIIIEDTPLLNWDKNSSINNQLNSNVNNKKNNEMLYNESPKRSNVNWDALRRSRESGNEMSSETSSDADSESSDKSSDESSDKSSDESSDKSSDESSDKSSDKSNDKSSDKSSDESSDKSSGDSSDETYCDISSDISIELNEEVDREIKREENEMEIKREENEMEIKREENEMEIKRDENIKVVNTGYGNLSYEVKKNANTDILSVNDLINLIKKIKNKIKNVYHEIEKETYDTPKLMVGFIGFPNVGKSSVINSIVGEKKVGVSRQPGKTKHFQTIPLNHYNFILCDCPGIIFPSIVFNKHDLIINGVFSIDHYKGEYTDIVQVLCNIIPEQLCQRYKIKNTLIRSIQLSQNCNDNPSQNQTSTYKYMNARDFLHELCIHRKYISGGKGGILNFNFATRLIVRDFITGKLLYNFMPNYLEKCSYIYSKEMQSYVDIPEPIPNIDNGLSKASNQSEDVLITKRQFRYMKKRAIKGKNTIRI</sequence>
<proteinExistence type="predicted"/>
<feature type="domain" description="G" evidence="7">
    <location>
        <begin position="638"/>
        <end position="693"/>
    </location>
</feature>
<feature type="compositionally biased region" description="Basic residues" evidence="6">
    <location>
        <begin position="1"/>
        <end position="14"/>
    </location>
</feature>
<feature type="region of interest" description="Disordered" evidence="6">
    <location>
        <begin position="1"/>
        <end position="20"/>
    </location>
</feature>
<organism evidence="8 9">
    <name type="scientific">Plasmodium vinckei lentum</name>
    <dbReference type="NCBI Taxonomy" id="138297"/>
    <lineage>
        <taxon>Eukaryota</taxon>
        <taxon>Sar</taxon>
        <taxon>Alveolata</taxon>
        <taxon>Apicomplexa</taxon>
        <taxon>Aconoidasida</taxon>
        <taxon>Haemosporida</taxon>
        <taxon>Plasmodiidae</taxon>
        <taxon>Plasmodium</taxon>
        <taxon>Plasmodium (Vinckeia)</taxon>
    </lineage>
</organism>
<dbReference type="InterPro" id="IPR027417">
    <property type="entry name" value="P-loop_NTPase"/>
</dbReference>
<keyword evidence="4" id="KW-0342">GTP-binding</keyword>
<dbReference type="PANTHER" id="PTHR45709:SF2">
    <property type="entry name" value="LARGE SUBUNIT GTPASE 1 HOMOLOG"/>
    <property type="match status" value="1"/>
</dbReference>
<evidence type="ECO:0000256" key="4">
    <source>
        <dbReference type="ARBA" id="ARBA00023134"/>
    </source>
</evidence>
<keyword evidence="5" id="KW-0175">Coiled coil</keyword>
<dbReference type="Pfam" id="PF01926">
    <property type="entry name" value="MMR_HSR1"/>
    <property type="match status" value="1"/>
</dbReference>
<evidence type="ECO:0000256" key="1">
    <source>
        <dbReference type="ARBA" id="ARBA00022490"/>
    </source>
</evidence>
<dbReference type="InterPro" id="IPR006073">
    <property type="entry name" value="GTP-bd"/>
</dbReference>
<evidence type="ECO:0000256" key="3">
    <source>
        <dbReference type="ARBA" id="ARBA00022801"/>
    </source>
</evidence>
<gene>
    <name evidence="8" type="ORF">PVLDE_1001990</name>
</gene>
<evidence type="ECO:0000256" key="2">
    <source>
        <dbReference type="ARBA" id="ARBA00022741"/>
    </source>
</evidence>
<dbReference type="SUPFAM" id="SSF52540">
    <property type="entry name" value="P-loop containing nucleoside triphosphate hydrolases"/>
    <property type="match status" value="1"/>
</dbReference>
<name>A0A6V7S8G6_PLAVN</name>
<dbReference type="GO" id="GO:0005829">
    <property type="term" value="C:cytosol"/>
    <property type="evidence" value="ECO:0007669"/>
    <property type="project" value="TreeGrafter"/>
</dbReference>
<dbReference type="VEuPathDB" id="PlasmoDB:PVLDE_1001990"/>
<feature type="compositionally biased region" description="Acidic residues" evidence="6">
    <location>
        <begin position="196"/>
        <end position="235"/>
    </location>
</feature>
<reference evidence="8 9" key="1">
    <citation type="submission" date="2020-08" db="EMBL/GenBank/DDBJ databases">
        <authorList>
            <person name="Ramaprasad A."/>
        </authorList>
    </citation>
    <scope>NUCLEOTIDE SEQUENCE [LARGE SCALE GENOMIC DNA]</scope>
</reference>
<dbReference type="Proteomes" id="UP000515308">
    <property type="component" value="Chromosome PVLDE_10"/>
</dbReference>
<evidence type="ECO:0000259" key="7">
    <source>
        <dbReference type="Pfam" id="PF01926"/>
    </source>
</evidence>
<dbReference type="GO" id="GO:0003924">
    <property type="term" value="F:GTPase activity"/>
    <property type="evidence" value="ECO:0007669"/>
    <property type="project" value="InterPro"/>
</dbReference>
<accession>A0A6V7S8G6</accession>
<protein>
    <submittedName>
        <fullName evidence="8">Large subunit GTPase 1, putative</fullName>
    </submittedName>
</protein>
<dbReference type="PANTHER" id="PTHR45709">
    <property type="entry name" value="LARGE SUBUNIT GTPASE 1 HOMOLOG-RELATED"/>
    <property type="match status" value="1"/>
</dbReference>
<feature type="compositionally biased region" description="Basic and acidic residues" evidence="6">
    <location>
        <begin position="471"/>
        <end position="520"/>
    </location>
</feature>
<dbReference type="EMBL" id="LR865372">
    <property type="protein sequence ID" value="CAD2093292.1"/>
    <property type="molecule type" value="Genomic_DNA"/>
</dbReference>
<evidence type="ECO:0000313" key="9">
    <source>
        <dbReference type="Proteomes" id="UP000515308"/>
    </source>
</evidence>
<feature type="region of interest" description="Disordered" evidence="6">
    <location>
        <begin position="420"/>
        <end position="534"/>
    </location>
</feature>
<keyword evidence="2" id="KW-0547">Nucleotide-binding</keyword>
<feature type="region of interest" description="Disordered" evidence="6">
    <location>
        <begin position="154"/>
        <end position="246"/>
    </location>
</feature>